<dbReference type="InterPro" id="IPR022627">
    <property type="entry name" value="DUF3502"/>
</dbReference>
<dbReference type="Gene3D" id="3.40.190.10">
    <property type="entry name" value="Periplasmic binding protein-like II"/>
    <property type="match status" value="2"/>
</dbReference>
<dbReference type="RefSeq" id="WP_378128429.1">
    <property type="nucleotide sequence ID" value="NZ_JBHSMI010000001.1"/>
</dbReference>
<name>A0ABW0HM80_9BACL</name>
<gene>
    <name evidence="4" type="ORF">ACFPOF_00175</name>
</gene>
<protein>
    <submittedName>
        <fullName evidence="4">ABC transporter substrate-binding protein</fullName>
    </submittedName>
</protein>
<feature type="region of interest" description="Disordered" evidence="1">
    <location>
        <begin position="26"/>
        <end position="53"/>
    </location>
</feature>
<feature type="compositionally biased region" description="Polar residues" evidence="1">
    <location>
        <begin position="35"/>
        <end position="50"/>
    </location>
</feature>
<feature type="signal peptide" evidence="2">
    <location>
        <begin position="1"/>
        <end position="25"/>
    </location>
</feature>
<evidence type="ECO:0000313" key="5">
    <source>
        <dbReference type="Proteomes" id="UP001596113"/>
    </source>
</evidence>
<comment type="caution">
    <text evidence="4">The sequence shown here is derived from an EMBL/GenBank/DDBJ whole genome shotgun (WGS) entry which is preliminary data.</text>
</comment>
<dbReference type="PANTHER" id="PTHR43649:SF17">
    <property type="entry name" value="ABC TRANSPORTER SOLUTE BINDING PROTEIN-SUGAR TRANSPORT"/>
    <property type="match status" value="1"/>
</dbReference>
<keyword evidence="5" id="KW-1185">Reference proteome</keyword>
<evidence type="ECO:0000259" key="3">
    <source>
        <dbReference type="PROSITE" id="PS50008"/>
    </source>
</evidence>
<accession>A0ABW0HM80</accession>
<keyword evidence="2" id="KW-0732">Signal</keyword>
<dbReference type="SUPFAM" id="SSF53850">
    <property type="entry name" value="Periplasmic binding protein-like II"/>
    <property type="match status" value="1"/>
</dbReference>
<dbReference type="InterPro" id="IPR001711">
    <property type="entry name" value="PLipase_C_Pinositol-sp_Y"/>
</dbReference>
<dbReference type="PANTHER" id="PTHR43649">
    <property type="entry name" value="ARABINOSE-BINDING PROTEIN-RELATED"/>
    <property type="match status" value="1"/>
</dbReference>
<dbReference type="Pfam" id="PF01547">
    <property type="entry name" value="SBP_bac_1"/>
    <property type="match status" value="1"/>
</dbReference>
<dbReference type="InterPro" id="IPR050490">
    <property type="entry name" value="Bact_solute-bd_prot1"/>
</dbReference>
<dbReference type="PROSITE" id="PS50008">
    <property type="entry name" value="PIPLC_Y_DOMAIN"/>
    <property type="match status" value="1"/>
</dbReference>
<feature type="domain" description="PI-PLC Y-box" evidence="3">
    <location>
        <begin position="393"/>
        <end position="455"/>
    </location>
</feature>
<dbReference type="PROSITE" id="PS51257">
    <property type="entry name" value="PROKAR_LIPOPROTEIN"/>
    <property type="match status" value="1"/>
</dbReference>
<evidence type="ECO:0000313" key="4">
    <source>
        <dbReference type="EMBL" id="MFC5401147.1"/>
    </source>
</evidence>
<dbReference type="EMBL" id="JBHSMI010000001">
    <property type="protein sequence ID" value="MFC5401147.1"/>
    <property type="molecule type" value="Genomic_DNA"/>
</dbReference>
<organism evidence="4 5">
    <name type="scientific">Cohnella soli</name>
    <dbReference type="NCBI Taxonomy" id="425005"/>
    <lineage>
        <taxon>Bacteria</taxon>
        <taxon>Bacillati</taxon>
        <taxon>Bacillota</taxon>
        <taxon>Bacilli</taxon>
        <taxon>Bacillales</taxon>
        <taxon>Paenibacillaceae</taxon>
        <taxon>Cohnella</taxon>
    </lineage>
</organism>
<evidence type="ECO:0000256" key="1">
    <source>
        <dbReference type="SAM" id="MobiDB-lite"/>
    </source>
</evidence>
<dbReference type="Pfam" id="PF12010">
    <property type="entry name" value="DUF3502"/>
    <property type="match status" value="1"/>
</dbReference>
<dbReference type="Proteomes" id="UP001596113">
    <property type="component" value="Unassembled WGS sequence"/>
</dbReference>
<proteinExistence type="predicted"/>
<evidence type="ECO:0000256" key="2">
    <source>
        <dbReference type="SAM" id="SignalP"/>
    </source>
</evidence>
<dbReference type="InterPro" id="IPR006059">
    <property type="entry name" value="SBP"/>
</dbReference>
<feature type="chain" id="PRO_5046281032" evidence="2">
    <location>
        <begin position="26"/>
        <end position="515"/>
    </location>
</feature>
<sequence length="515" mass="56108">MSKKIWLSISLVVALLLLSACSSNSSNGGSGESAKPSNASTGTEAPSSSGKPEKTAELNVAFLSVTGTPPDLKAVEAEINKITTAKINVSVNLMPINYGAYAQQVNLMLTSNEKLDLIVVGSPFGFSSQVSRGQLLPLDELLDKYGSNIRKALDPAYLNASKVDGKIYGVTPVRDLASANGFTMRKDLADKYGIDASKIKSLDDVEAALKIIKEKEPGITPLIPSGAGFSFLTSYGWYDGLGNGMGVLPGYDNGLKLVNSYESTEYAELLKRMRSWYEAGYLLKDASTNKASQIELIKADRAFGYFSKLKPGFDAQESRSIGKQMVSAELSTPVSMTDHVLNIMWGIPRQADDPEASMKFLDLMYGDADLVNLLDWGIEGKHYVKVSDKVIKYPEGVTMLTNGYNLNMSWLFGNQFLAYVFEGEDPDIWQKMKEFNEQAVKSKAMGFTMDPESVKTEIAAVSNVIAQYYLVLETGTVDPDKVLPQFNQKLKAAGLDKVIAEKQRQLDAWAKAGGK</sequence>
<reference evidence="5" key="1">
    <citation type="journal article" date="2019" name="Int. J. Syst. Evol. Microbiol.">
        <title>The Global Catalogue of Microorganisms (GCM) 10K type strain sequencing project: providing services to taxonomists for standard genome sequencing and annotation.</title>
        <authorList>
            <consortium name="The Broad Institute Genomics Platform"/>
            <consortium name="The Broad Institute Genome Sequencing Center for Infectious Disease"/>
            <person name="Wu L."/>
            <person name="Ma J."/>
        </authorList>
    </citation>
    <scope>NUCLEOTIDE SEQUENCE [LARGE SCALE GENOMIC DNA]</scope>
    <source>
        <strain evidence="5">CGMCC 1.18575</strain>
    </source>
</reference>